<proteinExistence type="predicted"/>
<keyword evidence="8" id="KW-0547">Nucleotide-binding</keyword>
<keyword evidence="3 4" id="KW-0597">Phosphoprotein</keyword>
<feature type="transmembrane region" description="Helical" evidence="5">
    <location>
        <begin position="31"/>
        <end position="48"/>
    </location>
</feature>
<feature type="domain" description="Response regulatory" evidence="7">
    <location>
        <begin position="656"/>
        <end position="772"/>
    </location>
</feature>
<dbReference type="PANTHER" id="PTHR43065:SF42">
    <property type="entry name" value="TWO-COMPONENT SENSOR PPRA"/>
    <property type="match status" value="1"/>
</dbReference>
<dbReference type="Proteomes" id="UP001364156">
    <property type="component" value="Chromosome"/>
</dbReference>
<evidence type="ECO:0000259" key="6">
    <source>
        <dbReference type="PROSITE" id="PS50109"/>
    </source>
</evidence>
<dbReference type="CDD" id="cd00082">
    <property type="entry name" value="HisKA"/>
    <property type="match status" value="1"/>
</dbReference>
<keyword evidence="9" id="KW-1185">Reference proteome</keyword>
<dbReference type="SUPFAM" id="SSF55874">
    <property type="entry name" value="ATPase domain of HSP90 chaperone/DNA topoisomerase II/histidine kinase"/>
    <property type="match status" value="1"/>
</dbReference>
<feature type="domain" description="Histidine kinase" evidence="6">
    <location>
        <begin position="411"/>
        <end position="634"/>
    </location>
</feature>
<dbReference type="EMBL" id="CP146069">
    <property type="protein sequence ID" value="WWR45114.1"/>
    <property type="molecule type" value="Genomic_DNA"/>
</dbReference>
<keyword evidence="5" id="KW-0472">Membrane</keyword>
<dbReference type="InterPro" id="IPR036097">
    <property type="entry name" value="HisK_dim/P_sf"/>
</dbReference>
<dbReference type="Pfam" id="PF00072">
    <property type="entry name" value="Response_reg"/>
    <property type="match status" value="1"/>
</dbReference>
<gene>
    <name evidence="8" type="ORF">RZ517_09815</name>
</gene>
<sequence length="781" mass="85445">MSLISGDAVLADTTGHISTSTTRSTRLTPRTRVAFVIAIGCFLASYFVPAFPSLVLLLVSILLLLATGWILVLNMLSHRAGSHMIRSAEQVFAEDTVASFVTGVKGDIRYVNRAAEQLFEGQEFRTLAGVLQSSIANPGPVLFRLESRAVARGAAHEDVVTRAGHIRISVHRGRDDHYIWRIEKLEERHANEADPMPLPMMTVGRNGAVLYMNTAARDLIGERARTLDRVFPKLPLRSGQINTINSSEGAVSCLVVELEGATGRREVFLLPGIAPTERQPDGWAFFDELPVPLLKLARTGEIHLSNRPARDLLGVEGCSGKIMSDLMEGLGRSIPDWLEDAAAGRGGVHSEFLRVKREDREVFLQVTLNRATEAGETVLIAVLSDATKLKSLEAQFVQSQKMQAIGQLAGGVAHDFNNLLTAITGHCDLLLLRHDQGDPNFADLVQINQNANRAAALVSQLLAYSRKQTLRPEVMDLRDMLSDLTHLLNRLVGEKVTLSLTHDPTLSSIRADKRQLEQVLMNLVVNARDAMPEGGDIRVRTENITLDDPLWRDRAIVAPGRYVRVSVEDGGVGIPADKIQKVFEPFYTTKRTGEGTGLGLSTAYGIVKQTGGFIFVDSILGEGTVFQLLFPAHDPVAVTEKIKAEEIAHNRPVEGVVLLVEDEAPVRAFASRALQMRGLTVLEADSAEAALELLEDTTLNVDVFVSDVVMPGIDGPSWVIRALQSRPETQVVFMSGYAAETFGEIQARIPNSLFLPKPFSLTDLTDIVQRQMLRAKSVPAE</sequence>
<feature type="transmembrane region" description="Helical" evidence="5">
    <location>
        <begin position="54"/>
        <end position="76"/>
    </location>
</feature>
<dbReference type="InterPro" id="IPR003661">
    <property type="entry name" value="HisK_dim/P_dom"/>
</dbReference>
<evidence type="ECO:0000256" key="3">
    <source>
        <dbReference type="ARBA" id="ARBA00022553"/>
    </source>
</evidence>
<dbReference type="SUPFAM" id="SSF52172">
    <property type="entry name" value="CheY-like"/>
    <property type="match status" value="1"/>
</dbReference>
<organism evidence="8 9">
    <name type="scientific">Roseovarius phycicola</name>
    <dbReference type="NCBI Taxonomy" id="3080976"/>
    <lineage>
        <taxon>Bacteria</taxon>
        <taxon>Pseudomonadati</taxon>
        <taxon>Pseudomonadota</taxon>
        <taxon>Alphaproteobacteria</taxon>
        <taxon>Rhodobacterales</taxon>
        <taxon>Roseobacteraceae</taxon>
        <taxon>Roseovarius</taxon>
    </lineage>
</organism>
<dbReference type="Pfam" id="PF02518">
    <property type="entry name" value="HATPase_c"/>
    <property type="match status" value="1"/>
</dbReference>
<evidence type="ECO:0000256" key="5">
    <source>
        <dbReference type="SAM" id="Phobius"/>
    </source>
</evidence>
<feature type="modified residue" description="4-aspartylphosphate" evidence="4">
    <location>
        <position position="707"/>
    </location>
</feature>
<dbReference type="InterPro" id="IPR001789">
    <property type="entry name" value="Sig_transdc_resp-reg_receiver"/>
</dbReference>
<reference evidence="8 9" key="1">
    <citation type="submission" date="2023-10" db="EMBL/GenBank/DDBJ databases">
        <title>Roseovarius strain S88 nov., isolated from a marine algae.</title>
        <authorList>
            <person name="Lee M.W."/>
            <person name="Lee J.K."/>
            <person name="Kim J.M."/>
            <person name="Choi D.G."/>
            <person name="Baek J.H."/>
            <person name="Bayburt H."/>
            <person name="Jung J.J."/>
            <person name="Han D.M."/>
            <person name="Jeon C.O."/>
        </authorList>
    </citation>
    <scope>NUCLEOTIDE SEQUENCE [LARGE SCALE GENOMIC DNA]</scope>
    <source>
        <strain evidence="8 9">S88</strain>
    </source>
</reference>
<dbReference type="PANTHER" id="PTHR43065">
    <property type="entry name" value="SENSOR HISTIDINE KINASE"/>
    <property type="match status" value="1"/>
</dbReference>
<name>A0ABZ2HBY1_9RHOB</name>
<keyword evidence="5" id="KW-0812">Transmembrane</keyword>
<dbReference type="Gene3D" id="1.10.287.130">
    <property type="match status" value="1"/>
</dbReference>
<evidence type="ECO:0000313" key="8">
    <source>
        <dbReference type="EMBL" id="WWR45114.1"/>
    </source>
</evidence>
<dbReference type="SMART" id="SM00448">
    <property type="entry name" value="REC"/>
    <property type="match status" value="1"/>
</dbReference>
<dbReference type="InterPro" id="IPR036890">
    <property type="entry name" value="HATPase_C_sf"/>
</dbReference>
<keyword evidence="5" id="KW-1133">Transmembrane helix</keyword>
<dbReference type="PROSITE" id="PS50109">
    <property type="entry name" value="HIS_KIN"/>
    <property type="match status" value="1"/>
</dbReference>
<keyword evidence="8" id="KW-0067">ATP-binding</keyword>
<dbReference type="Pfam" id="PF00512">
    <property type="entry name" value="HisKA"/>
    <property type="match status" value="1"/>
</dbReference>
<evidence type="ECO:0000256" key="1">
    <source>
        <dbReference type="ARBA" id="ARBA00000085"/>
    </source>
</evidence>
<dbReference type="GO" id="GO:0005524">
    <property type="term" value="F:ATP binding"/>
    <property type="evidence" value="ECO:0007669"/>
    <property type="project" value="UniProtKB-KW"/>
</dbReference>
<protein>
    <recommendedName>
        <fullName evidence="2">histidine kinase</fullName>
        <ecNumber evidence="2">2.7.13.3</ecNumber>
    </recommendedName>
</protein>
<dbReference type="SMART" id="SM00388">
    <property type="entry name" value="HisKA"/>
    <property type="match status" value="1"/>
</dbReference>
<dbReference type="InterPro" id="IPR004358">
    <property type="entry name" value="Sig_transdc_His_kin-like_C"/>
</dbReference>
<evidence type="ECO:0000256" key="2">
    <source>
        <dbReference type="ARBA" id="ARBA00012438"/>
    </source>
</evidence>
<dbReference type="SMART" id="SM00387">
    <property type="entry name" value="HATPase_c"/>
    <property type="match status" value="1"/>
</dbReference>
<evidence type="ECO:0000256" key="4">
    <source>
        <dbReference type="PROSITE-ProRule" id="PRU00169"/>
    </source>
</evidence>
<dbReference type="SUPFAM" id="SSF47384">
    <property type="entry name" value="Homodimeric domain of signal transducing histidine kinase"/>
    <property type="match status" value="1"/>
</dbReference>
<dbReference type="InterPro" id="IPR003594">
    <property type="entry name" value="HATPase_dom"/>
</dbReference>
<dbReference type="InterPro" id="IPR005467">
    <property type="entry name" value="His_kinase_dom"/>
</dbReference>
<accession>A0ABZ2HBY1</accession>
<evidence type="ECO:0000313" key="9">
    <source>
        <dbReference type="Proteomes" id="UP001364156"/>
    </source>
</evidence>
<dbReference type="PROSITE" id="PS50110">
    <property type="entry name" value="RESPONSE_REGULATORY"/>
    <property type="match status" value="1"/>
</dbReference>
<dbReference type="Gene3D" id="3.40.50.2300">
    <property type="match status" value="1"/>
</dbReference>
<dbReference type="PRINTS" id="PR00344">
    <property type="entry name" value="BCTRLSENSOR"/>
</dbReference>
<dbReference type="EC" id="2.7.13.3" evidence="2"/>
<dbReference type="Gene3D" id="3.30.565.10">
    <property type="entry name" value="Histidine kinase-like ATPase, C-terminal domain"/>
    <property type="match status" value="1"/>
</dbReference>
<comment type="catalytic activity">
    <reaction evidence="1">
        <text>ATP + protein L-histidine = ADP + protein N-phospho-L-histidine.</text>
        <dbReference type="EC" id="2.7.13.3"/>
    </reaction>
</comment>
<dbReference type="InterPro" id="IPR011006">
    <property type="entry name" value="CheY-like_superfamily"/>
</dbReference>
<evidence type="ECO:0000259" key="7">
    <source>
        <dbReference type="PROSITE" id="PS50110"/>
    </source>
</evidence>